<dbReference type="SMART" id="SM00671">
    <property type="entry name" value="SEL1"/>
    <property type="match status" value="3"/>
</dbReference>
<sequence length="387" mass="42232">MRQIIKHAVKLVLIGLTGLMSNAALAQSPPYDNIGSVPDGPMDAASYAEYLKAMQARRNDVDDGLARADRASGTFLFDLGTRLNQGYVDGRPELVPAYNLYEAAADKGEVRALSVMCTAYLLGINRPVNAARAMTYCNKLDVKHPTLIFSVAYDYDLGLSGPKDEAMAMQEYLSAAQPGYGLPGNAEAMNMIGQKLLKQPDKTSQARQWFRKAARGGSLEGMVNLAKMAEAGQGGLQDSEQAAWLYTNAARFGHKGAIAWLAAQTTPPMPRPRVSLRTAKGWLITQTTEDNKGRHTKPFALQNNNKVLVALTGKDEFTKSAMFQCYINAEHVVDVCLTLREYPVGYNLAAIVHEMLGPVLIADPKDSRDQSTAKSVFLFRYNLGVGF</sequence>
<dbReference type="SUPFAM" id="SSF81901">
    <property type="entry name" value="HCP-like"/>
    <property type="match status" value="1"/>
</dbReference>
<proteinExistence type="predicted"/>
<dbReference type="RefSeq" id="WP_272747670.1">
    <property type="nucleotide sequence ID" value="NZ_JAQQKX010000005.1"/>
</dbReference>
<dbReference type="PANTHER" id="PTHR11102">
    <property type="entry name" value="SEL-1-LIKE PROTEIN"/>
    <property type="match status" value="1"/>
</dbReference>
<feature type="chain" id="PRO_5045053871" evidence="1">
    <location>
        <begin position="27"/>
        <end position="387"/>
    </location>
</feature>
<accession>A0ABT5HSY8</accession>
<keyword evidence="1" id="KW-0732">Signal</keyword>
<reference evidence="2 3" key="1">
    <citation type="submission" date="2023-01" db="EMBL/GenBank/DDBJ databases">
        <title>Novel species of the genus Asticcacaulis isolated from rivers.</title>
        <authorList>
            <person name="Lu H."/>
        </authorList>
    </citation>
    <scope>NUCLEOTIDE SEQUENCE [LARGE SCALE GENOMIC DNA]</scope>
    <source>
        <strain evidence="2 3">BYS171W</strain>
    </source>
</reference>
<dbReference type="Proteomes" id="UP001214854">
    <property type="component" value="Unassembled WGS sequence"/>
</dbReference>
<gene>
    <name evidence="2" type="ORF">PQU92_07885</name>
</gene>
<feature type="signal peptide" evidence="1">
    <location>
        <begin position="1"/>
        <end position="26"/>
    </location>
</feature>
<dbReference type="PANTHER" id="PTHR11102:SF160">
    <property type="entry name" value="ERAD-ASSOCIATED E3 UBIQUITIN-PROTEIN LIGASE COMPONENT HRD3"/>
    <property type="match status" value="1"/>
</dbReference>
<dbReference type="InterPro" id="IPR006597">
    <property type="entry name" value="Sel1-like"/>
</dbReference>
<keyword evidence="3" id="KW-1185">Reference proteome</keyword>
<evidence type="ECO:0000313" key="3">
    <source>
        <dbReference type="Proteomes" id="UP001214854"/>
    </source>
</evidence>
<dbReference type="Pfam" id="PF08238">
    <property type="entry name" value="Sel1"/>
    <property type="match status" value="3"/>
</dbReference>
<dbReference type="EMBL" id="JAQQKX010000005">
    <property type="protein sequence ID" value="MDC7683193.1"/>
    <property type="molecule type" value="Genomic_DNA"/>
</dbReference>
<dbReference type="Gene3D" id="1.25.40.10">
    <property type="entry name" value="Tetratricopeptide repeat domain"/>
    <property type="match status" value="1"/>
</dbReference>
<protein>
    <submittedName>
        <fullName evidence="2">Tetratricopeptide repeat protein</fullName>
    </submittedName>
</protein>
<comment type="caution">
    <text evidence="2">The sequence shown here is derived from an EMBL/GenBank/DDBJ whole genome shotgun (WGS) entry which is preliminary data.</text>
</comment>
<organism evidence="2 3">
    <name type="scientific">Asticcacaulis aquaticus</name>
    <dbReference type="NCBI Taxonomy" id="2984212"/>
    <lineage>
        <taxon>Bacteria</taxon>
        <taxon>Pseudomonadati</taxon>
        <taxon>Pseudomonadota</taxon>
        <taxon>Alphaproteobacteria</taxon>
        <taxon>Caulobacterales</taxon>
        <taxon>Caulobacteraceae</taxon>
        <taxon>Asticcacaulis</taxon>
    </lineage>
</organism>
<evidence type="ECO:0000256" key="1">
    <source>
        <dbReference type="SAM" id="SignalP"/>
    </source>
</evidence>
<dbReference type="InterPro" id="IPR050767">
    <property type="entry name" value="Sel1_AlgK"/>
</dbReference>
<evidence type="ECO:0000313" key="2">
    <source>
        <dbReference type="EMBL" id="MDC7683193.1"/>
    </source>
</evidence>
<name>A0ABT5HSY8_9CAUL</name>
<dbReference type="InterPro" id="IPR011990">
    <property type="entry name" value="TPR-like_helical_dom_sf"/>
</dbReference>